<gene>
    <name evidence="1" type="ORF">CISIN_1g038144mg</name>
</gene>
<name>A0A067E1Z2_CITSI</name>
<sequence>MAGNKQKKSSFSLLNMFKSRRTNRRWEDPWDDVGCTARRIWPSDEDKGAYWVAEPGIDRKASAFIAKFHEARISESERYAVYQATKT</sequence>
<organism evidence="1 2">
    <name type="scientific">Citrus sinensis</name>
    <name type="common">Sweet orange</name>
    <name type="synonym">Citrus aurantium var. sinensis</name>
    <dbReference type="NCBI Taxonomy" id="2711"/>
    <lineage>
        <taxon>Eukaryota</taxon>
        <taxon>Viridiplantae</taxon>
        <taxon>Streptophyta</taxon>
        <taxon>Embryophyta</taxon>
        <taxon>Tracheophyta</taxon>
        <taxon>Spermatophyta</taxon>
        <taxon>Magnoliopsida</taxon>
        <taxon>eudicotyledons</taxon>
        <taxon>Gunneridae</taxon>
        <taxon>Pentapetalae</taxon>
        <taxon>rosids</taxon>
        <taxon>malvids</taxon>
        <taxon>Sapindales</taxon>
        <taxon>Rutaceae</taxon>
        <taxon>Aurantioideae</taxon>
        <taxon>Citrus</taxon>
    </lineage>
</organism>
<proteinExistence type="predicted"/>
<protein>
    <submittedName>
        <fullName evidence="1">Uncharacterized protein</fullName>
    </submittedName>
</protein>
<dbReference type="PANTHER" id="PTHR33511">
    <property type="entry name" value="OS06G0632400 PROTEIN"/>
    <property type="match status" value="1"/>
</dbReference>
<dbReference type="Proteomes" id="UP000027120">
    <property type="component" value="Unassembled WGS sequence"/>
</dbReference>
<evidence type="ECO:0000313" key="1">
    <source>
        <dbReference type="EMBL" id="KDO45257.1"/>
    </source>
</evidence>
<reference evidence="1 2" key="1">
    <citation type="submission" date="2014-04" db="EMBL/GenBank/DDBJ databases">
        <authorList>
            <consortium name="International Citrus Genome Consortium"/>
            <person name="Gmitter F."/>
            <person name="Chen C."/>
            <person name="Farmerie W."/>
            <person name="Harkins T."/>
            <person name="Desany B."/>
            <person name="Mohiuddin M."/>
            <person name="Kodira C."/>
            <person name="Borodovsky M."/>
            <person name="Lomsadze A."/>
            <person name="Burns P."/>
            <person name="Jenkins J."/>
            <person name="Prochnik S."/>
            <person name="Shu S."/>
            <person name="Chapman J."/>
            <person name="Pitluck S."/>
            <person name="Schmutz J."/>
            <person name="Rokhsar D."/>
        </authorList>
    </citation>
    <scope>NUCLEOTIDE SEQUENCE</scope>
</reference>
<dbReference type="AlphaFoldDB" id="A0A067E1Z2"/>
<dbReference type="EMBL" id="KK785267">
    <property type="protein sequence ID" value="KDO45257.1"/>
    <property type="molecule type" value="Genomic_DNA"/>
</dbReference>
<keyword evidence="2" id="KW-1185">Reference proteome</keyword>
<accession>A0A067E1Z2</accession>
<evidence type="ECO:0000313" key="2">
    <source>
        <dbReference type="Proteomes" id="UP000027120"/>
    </source>
</evidence>